<keyword evidence="1" id="KW-1133">Transmembrane helix</keyword>
<proteinExistence type="predicted"/>
<feature type="transmembrane region" description="Helical" evidence="1">
    <location>
        <begin position="106"/>
        <end position="128"/>
    </location>
</feature>
<protein>
    <recommendedName>
        <fullName evidence="4">DUF4386 domain-containing protein</fullName>
    </recommendedName>
</protein>
<name>A0A1G8X384_9BACT</name>
<dbReference type="RefSeq" id="WP_089678105.1">
    <property type="nucleotide sequence ID" value="NZ_FNFO01000001.1"/>
</dbReference>
<keyword evidence="3" id="KW-1185">Reference proteome</keyword>
<evidence type="ECO:0008006" key="4">
    <source>
        <dbReference type="Google" id="ProtNLM"/>
    </source>
</evidence>
<dbReference type="EMBL" id="FNFO01000001">
    <property type="protein sequence ID" value="SDJ84921.1"/>
    <property type="molecule type" value="Genomic_DNA"/>
</dbReference>
<dbReference type="OrthoDB" id="1160166at2"/>
<feature type="transmembrane region" description="Helical" evidence="1">
    <location>
        <begin position="148"/>
        <end position="171"/>
    </location>
</feature>
<evidence type="ECO:0000313" key="3">
    <source>
        <dbReference type="Proteomes" id="UP000198510"/>
    </source>
</evidence>
<dbReference type="AlphaFoldDB" id="A0A1G8X384"/>
<dbReference type="InterPro" id="IPR025495">
    <property type="entry name" value="DUF4386"/>
</dbReference>
<keyword evidence="1" id="KW-0472">Membrane</keyword>
<accession>A0A1G8X384</accession>
<feature type="transmembrane region" description="Helical" evidence="1">
    <location>
        <begin position="20"/>
        <end position="41"/>
    </location>
</feature>
<feature type="transmembrane region" description="Helical" evidence="1">
    <location>
        <begin position="61"/>
        <end position="94"/>
    </location>
</feature>
<reference evidence="2 3" key="1">
    <citation type="submission" date="2016-10" db="EMBL/GenBank/DDBJ databases">
        <authorList>
            <person name="de Groot N.N."/>
        </authorList>
    </citation>
    <scope>NUCLEOTIDE SEQUENCE [LARGE SCALE GENOMIC DNA]</scope>
    <source>
        <strain evidence="2 3">DSM 25186</strain>
    </source>
</reference>
<feature type="transmembrane region" description="Helical" evidence="1">
    <location>
        <begin position="207"/>
        <end position="233"/>
    </location>
</feature>
<dbReference type="Proteomes" id="UP000198510">
    <property type="component" value="Unassembled WGS sequence"/>
</dbReference>
<sequence>MDTIHVMTRPERQVGQVQLITIVGISLVLMFALGLFAEFRVRASLIHWNDPVATYTTLRPALGLFSAGIFAFVVITFLDVVLSVAFCTLFVTLHRFVALLMTSLRLLYAAFQGVALVGLILARDLYAAAPTETVDLQVAHTAMQFLKLQHMGFALGLIFFGLHLILLGWLLRNVPEMPRVVVWVLFAAGIGYGLNSLALLFTPEATVVQTVIIVLFIIPMTFAELSLGGWLWVKRKRMATLLPG</sequence>
<keyword evidence="1" id="KW-0812">Transmembrane</keyword>
<feature type="transmembrane region" description="Helical" evidence="1">
    <location>
        <begin position="180"/>
        <end position="201"/>
    </location>
</feature>
<dbReference type="Pfam" id="PF14329">
    <property type="entry name" value="DUF4386"/>
    <property type="match status" value="1"/>
</dbReference>
<organism evidence="2 3">
    <name type="scientific">Catalinimonas alkaloidigena</name>
    <dbReference type="NCBI Taxonomy" id="1075417"/>
    <lineage>
        <taxon>Bacteria</taxon>
        <taxon>Pseudomonadati</taxon>
        <taxon>Bacteroidota</taxon>
        <taxon>Cytophagia</taxon>
        <taxon>Cytophagales</taxon>
        <taxon>Catalimonadaceae</taxon>
        <taxon>Catalinimonas</taxon>
    </lineage>
</organism>
<gene>
    <name evidence="2" type="ORF">SAMN05421823_101251</name>
</gene>
<evidence type="ECO:0000256" key="1">
    <source>
        <dbReference type="SAM" id="Phobius"/>
    </source>
</evidence>
<evidence type="ECO:0000313" key="2">
    <source>
        <dbReference type="EMBL" id="SDJ84921.1"/>
    </source>
</evidence>